<feature type="transmembrane region" description="Helical" evidence="10">
    <location>
        <begin position="21"/>
        <end position="42"/>
    </location>
</feature>
<dbReference type="GO" id="GO:0046677">
    <property type="term" value="P:response to antibiotic"/>
    <property type="evidence" value="ECO:0007669"/>
    <property type="project" value="UniProtKB-KW"/>
</dbReference>
<accession>A0A318KHB4</accession>
<dbReference type="Proteomes" id="UP000247612">
    <property type="component" value="Unassembled WGS sequence"/>
</dbReference>
<feature type="transmembrane region" description="Helical" evidence="10">
    <location>
        <begin position="399"/>
        <end position="420"/>
    </location>
</feature>
<dbReference type="Pfam" id="PF01554">
    <property type="entry name" value="MatE"/>
    <property type="match status" value="2"/>
</dbReference>
<evidence type="ECO:0000256" key="1">
    <source>
        <dbReference type="ARBA" id="ARBA00004651"/>
    </source>
</evidence>
<keyword evidence="12" id="KW-1185">Reference proteome</keyword>
<evidence type="ECO:0000313" key="11">
    <source>
        <dbReference type="EMBL" id="PXX76890.1"/>
    </source>
</evidence>
<dbReference type="PIRSF" id="PIRSF006603">
    <property type="entry name" value="DinF"/>
    <property type="match status" value="1"/>
</dbReference>
<evidence type="ECO:0000256" key="5">
    <source>
        <dbReference type="ARBA" id="ARBA00022475"/>
    </source>
</evidence>
<dbReference type="GO" id="GO:0005886">
    <property type="term" value="C:plasma membrane"/>
    <property type="evidence" value="ECO:0007669"/>
    <property type="project" value="UniProtKB-SubCell"/>
</dbReference>
<feature type="transmembrane region" description="Helical" evidence="10">
    <location>
        <begin position="426"/>
        <end position="445"/>
    </location>
</feature>
<keyword evidence="6 10" id="KW-0812">Transmembrane</keyword>
<reference evidence="11 12" key="1">
    <citation type="submission" date="2018-05" db="EMBL/GenBank/DDBJ databases">
        <title>Genomic Encyclopedia of Type Strains, Phase IV (KMG-IV): sequencing the most valuable type-strain genomes for metagenomic binning, comparative biology and taxonomic classification.</title>
        <authorList>
            <person name="Goeker M."/>
        </authorList>
    </citation>
    <scope>NUCLEOTIDE SEQUENCE [LARGE SCALE GENOMIC DNA]</scope>
    <source>
        <strain evidence="11 12">JC118</strain>
    </source>
</reference>
<proteinExistence type="inferred from homology"/>
<dbReference type="EMBL" id="QJKH01000013">
    <property type="protein sequence ID" value="PXX76890.1"/>
    <property type="molecule type" value="Genomic_DNA"/>
</dbReference>
<dbReference type="InterPro" id="IPR002528">
    <property type="entry name" value="MATE_fam"/>
</dbReference>
<dbReference type="AlphaFoldDB" id="A0A318KHB4"/>
<protein>
    <recommendedName>
        <fullName evidence="3">Multidrug export protein MepA</fullName>
    </recommendedName>
</protein>
<evidence type="ECO:0000256" key="8">
    <source>
        <dbReference type="ARBA" id="ARBA00023136"/>
    </source>
</evidence>
<dbReference type="InterPro" id="IPR045070">
    <property type="entry name" value="MATE_MepA-like"/>
</dbReference>
<evidence type="ECO:0000313" key="12">
    <source>
        <dbReference type="Proteomes" id="UP000247612"/>
    </source>
</evidence>
<feature type="transmembrane region" description="Helical" evidence="10">
    <location>
        <begin position="322"/>
        <end position="347"/>
    </location>
</feature>
<dbReference type="PANTHER" id="PTHR43823">
    <property type="entry name" value="SPORULATION PROTEIN YKVU"/>
    <property type="match status" value="1"/>
</dbReference>
<dbReference type="OrthoDB" id="9811110at2"/>
<evidence type="ECO:0000256" key="9">
    <source>
        <dbReference type="ARBA" id="ARBA00023251"/>
    </source>
</evidence>
<evidence type="ECO:0000256" key="10">
    <source>
        <dbReference type="SAM" id="Phobius"/>
    </source>
</evidence>
<keyword evidence="4" id="KW-0813">Transport</keyword>
<evidence type="ECO:0000256" key="6">
    <source>
        <dbReference type="ARBA" id="ARBA00022692"/>
    </source>
</evidence>
<comment type="similarity">
    <text evidence="2">Belongs to the multi antimicrobial extrusion (MATE) (TC 2.A.66.1) family. MepA subfamily.</text>
</comment>
<dbReference type="InterPro" id="IPR051327">
    <property type="entry name" value="MATE_MepA_subfamily"/>
</dbReference>
<dbReference type="RefSeq" id="WP_022939674.1">
    <property type="nucleotide sequence ID" value="NZ_CABKRQ010000011.1"/>
</dbReference>
<name>A0A318KHB4_9FIRM</name>
<gene>
    <name evidence="11" type="ORF">DES51_11385</name>
</gene>
<evidence type="ECO:0000256" key="4">
    <source>
        <dbReference type="ARBA" id="ARBA00022448"/>
    </source>
</evidence>
<feature type="transmembrane region" description="Helical" evidence="10">
    <location>
        <begin position="174"/>
        <end position="195"/>
    </location>
</feature>
<dbReference type="CDD" id="cd13143">
    <property type="entry name" value="MATE_MepA_like"/>
    <property type="match status" value="1"/>
</dbReference>
<dbReference type="PANTHER" id="PTHR43823:SF3">
    <property type="entry name" value="MULTIDRUG EXPORT PROTEIN MEPA"/>
    <property type="match status" value="1"/>
</dbReference>
<feature type="transmembrane region" description="Helical" evidence="10">
    <location>
        <begin position="102"/>
        <end position="125"/>
    </location>
</feature>
<keyword evidence="8 10" id="KW-0472">Membrane</keyword>
<comment type="caution">
    <text evidence="11">The sequence shown here is derived from an EMBL/GenBank/DDBJ whole genome shotgun (WGS) entry which is preliminary data.</text>
</comment>
<dbReference type="InterPro" id="IPR048279">
    <property type="entry name" value="MdtK-like"/>
</dbReference>
<dbReference type="STRING" id="1034346.GCA_000313565_03395"/>
<sequence length="455" mass="49201">MDTYEEQKRNEKHKRMTEAPVERLILAMSVPTIISMLVSSFYNMVDSVYVGHLDNTESSAAVGIAFSIMVLIQAIGFFFGHGSGNYISRELGSKKYDEAEKMAAVGFFTPIGLGAVIAAAGLLFLTPLAKLLGATGTALPYTVDYLKYILIGTPFMMSSLVLNNQLRLQGNAQFAMIGITAGAILNIFLDPIFIFTLGMGVGGAALATIIAQFVSWLLLLIGSMQKGNIHIRFKHFKPTFERYRQITKGGLPSLCRQGLTSVAVIALNWAVKDYGDSAIAAFSIVSKITAFASSALIGFGQGFQPVCGFNYGAGLYQRVKDAFIFCIKVSTIGLIIISILGYLGAPALVALFRSEDPLLLEIGAQTLRYQCLSFPFMGVVILTNMLLQNIGKTLPASLLAMARQGLFFIPALFLLVSLLGLKGAEWAQPAADIASFLLAVPLCLLEIRELNRLTQ</sequence>
<feature type="transmembrane region" description="Helical" evidence="10">
    <location>
        <begin position="201"/>
        <end position="222"/>
    </location>
</feature>
<organism evidence="11 12">
    <name type="scientific">Dielma fastidiosa</name>
    <dbReference type="NCBI Taxonomy" id="1034346"/>
    <lineage>
        <taxon>Bacteria</taxon>
        <taxon>Bacillati</taxon>
        <taxon>Bacillota</taxon>
        <taxon>Erysipelotrichia</taxon>
        <taxon>Erysipelotrichales</taxon>
        <taxon>Erysipelotrichaceae</taxon>
        <taxon>Dielma</taxon>
    </lineage>
</organism>
<feature type="transmembrane region" description="Helical" evidence="10">
    <location>
        <begin position="145"/>
        <end position="162"/>
    </location>
</feature>
<keyword evidence="5" id="KW-1003">Cell membrane</keyword>
<evidence type="ECO:0000256" key="7">
    <source>
        <dbReference type="ARBA" id="ARBA00022989"/>
    </source>
</evidence>
<dbReference type="GO" id="GO:0015297">
    <property type="term" value="F:antiporter activity"/>
    <property type="evidence" value="ECO:0007669"/>
    <property type="project" value="InterPro"/>
</dbReference>
<keyword evidence="9" id="KW-0046">Antibiotic resistance</keyword>
<keyword evidence="7 10" id="KW-1133">Transmembrane helix</keyword>
<dbReference type="GO" id="GO:0042910">
    <property type="term" value="F:xenobiotic transmembrane transporter activity"/>
    <property type="evidence" value="ECO:0007669"/>
    <property type="project" value="InterPro"/>
</dbReference>
<comment type="subcellular location">
    <subcellularLocation>
        <location evidence="1">Cell membrane</location>
        <topology evidence="1">Multi-pass membrane protein</topology>
    </subcellularLocation>
</comment>
<evidence type="ECO:0000256" key="2">
    <source>
        <dbReference type="ARBA" id="ARBA00008417"/>
    </source>
</evidence>
<feature type="transmembrane region" description="Helical" evidence="10">
    <location>
        <begin position="62"/>
        <end position="81"/>
    </location>
</feature>
<dbReference type="NCBIfam" id="TIGR00797">
    <property type="entry name" value="matE"/>
    <property type="match status" value="1"/>
</dbReference>
<feature type="transmembrane region" description="Helical" evidence="10">
    <location>
        <begin position="367"/>
        <end position="387"/>
    </location>
</feature>
<evidence type="ECO:0000256" key="3">
    <source>
        <dbReference type="ARBA" id="ARBA00022106"/>
    </source>
</evidence>